<accession>A0A3M7PMC7</accession>
<evidence type="ECO:0000256" key="1">
    <source>
        <dbReference type="SAM" id="Coils"/>
    </source>
</evidence>
<evidence type="ECO:0000256" key="2">
    <source>
        <dbReference type="SAM" id="MobiDB-lite"/>
    </source>
</evidence>
<feature type="coiled-coil region" evidence="1">
    <location>
        <begin position="32"/>
        <end position="87"/>
    </location>
</feature>
<evidence type="ECO:0000313" key="4">
    <source>
        <dbReference type="Proteomes" id="UP000276133"/>
    </source>
</evidence>
<dbReference type="AlphaFoldDB" id="A0A3M7PMC7"/>
<reference evidence="3 4" key="1">
    <citation type="journal article" date="2018" name="Sci. Rep.">
        <title>Genomic signatures of local adaptation to the degree of environmental predictability in rotifers.</title>
        <authorList>
            <person name="Franch-Gras L."/>
            <person name="Hahn C."/>
            <person name="Garcia-Roger E.M."/>
            <person name="Carmona M.J."/>
            <person name="Serra M."/>
            <person name="Gomez A."/>
        </authorList>
    </citation>
    <scope>NUCLEOTIDE SEQUENCE [LARGE SCALE GENOMIC DNA]</scope>
    <source>
        <strain evidence="3">HYR1</strain>
    </source>
</reference>
<feature type="region of interest" description="Disordered" evidence="2">
    <location>
        <begin position="158"/>
        <end position="180"/>
    </location>
</feature>
<protein>
    <submittedName>
        <fullName evidence="3">Centrosomal of 78 kDa-like</fullName>
    </submittedName>
</protein>
<proteinExistence type="predicted"/>
<name>A0A3M7PMC7_BRAPC</name>
<keyword evidence="4" id="KW-1185">Reference proteome</keyword>
<evidence type="ECO:0000313" key="3">
    <source>
        <dbReference type="EMBL" id="RMZ99904.1"/>
    </source>
</evidence>
<dbReference type="Proteomes" id="UP000276133">
    <property type="component" value="Unassembled WGS sequence"/>
</dbReference>
<sequence>MEHQSKAGKAKKWANESGDLASNLDKIKNVSVKDLLLILQQEQEAKTQLEDLLLQFQDENTKLKAQLSVYKSRVEQQQHELNKLSSKQNATMNRTMLDDDKALEIIELTLYKYQNFLDFLRNAGFGKLIDIGEMNQDKKSKSKHAEVIKQQKKLFKEKIGSGSLPKSPKKPRSKSPTDQQKYFLAKINETKSKMSRNYEEVYNSSRIEADSTLNESHDIDTLLSNALEISRTYRRFNSSSINNSTMYNQRRNNEMMLSEIEETNKENSNLNESELPSFSDVAKISQAVLVDTVNRNGEASKAKKQAITTTSLDEEVSEQLRKSSSSISPGNTIINNSAPKVAVRTSLIKNSLSESCDKEIEVEDVSEILSEDESQFQGKQYLKSKESTRVCQ</sequence>
<dbReference type="EMBL" id="REGN01010001">
    <property type="protein sequence ID" value="RMZ99904.1"/>
    <property type="molecule type" value="Genomic_DNA"/>
</dbReference>
<comment type="caution">
    <text evidence="3">The sequence shown here is derived from an EMBL/GenBank/DDBJ whole genome shotgun (WGS) entry which is preliminary data.</text>
</comment>
<keyword evidence="1" id="KW-0175">Coiled coil</keyword>
<organism evidence="3 4">
    <name type="scientific">Brachionus plicatilis</name>
    <name type="common">Marine rotifer</name>
    <name type="synonym">Brachionus muelleri</name>
    <dbReference type="NCBI Taxonomy" id="10195"/>
    <lineage>
        <taxon>Eukaryota</taxon>
        <taxon>Metazoa</taxon>
        <taxon>Spiralia</taxon>
        <taxon>Gnathifera</taxon>
        <taxon>Rotifera</taxon>
        <taxon>Eurotatoria</taxon>
        <taxon>Monogononta</taxon>
        <taxon>Pseudotrocha</taxon>
        <taxon>Ploima</taxon>
        <taxon>Brachionidae</taxon>
        <taxon>Brachionus</taxon>
    </lineage>
</organism>
<gene>
    <name evidence="3" type="ORF">BpHYR1_029723</name>
</gene>